<dbReference type="RefSeq" id="WP_169147700.1">
    <property type="nucleotide sequence ID" value="NZ_JABBGA010000023.1"/>
</dbReference>
<protein>
    <submittedName>
        <fullName evidence="2">MBL fold metallo-hydrolase</fullName>
    </submittedName>
</protein>
<dbReference type="SUPFAM" id="SSF56281">
    <property type="entry name" value="Metallo-hydrolase/oxidoreductase"/>
    <property type="match status" value="1"/>
</dbReference>
<dbReference type="AlphaFoldDB" id="A0A848G7C3"/>
<dbReference type="GO" id="GO:0016787">
    <property type="term" value="F:hydrolase activity"/>
    <property type="evidence" value="ECO:0007669"/>
    <property type="project" value="UniProtKB-KW"/>
</dbReference>
<dbReference type="Gene3D" id="1.10.10.10">
    <property type="entry name" value="Winged helix-like DNA-binding domain superfamily/Winged helix DNA-binding domain"/>
    <property type="match status" value="1"/>
</dbReference>
<gene>
    <name evidence="2" type="ORF">HHL15_20620</name>
</gene>
<dbReference type="Pfam" id="PF00753">
    <property type="entry name" value="Lactamase_B"/>
    <property type="match status" value="1"/>
</dbReference>
<evidence type="ECO:0000313" key="3">
    <source>
        <dbReference type="Proteomes" id="UP000580043"/>
    </source>
</evidence>
<feature type="domain" description="Metallo-beta-lactamase" evidence="1">
    <location>
        <begin position="56"/>
        <end position="271"/>
    </location>
</feature>
<organism evidence="2 3">
    <name type="scientific">Zoogloea dura</name>
    <dbReference type="NCBI Taxonomy" id="2728840"/>
    <lineage>
        <taxon>Bacteria</taxon>
        <taxon>Pseudomonadati</taxon>
        <taxon>Pseudomonadota</taxon>
        <taxon>Betaproteobacteria</taxon>
        <taxon>Rhodocyclales</taxon>
        <taxon>Zoogloeaceae</taxon>
        <taxon>Zoogloea</taxon>
    </lineage>
</organism>
<name>A0A848G7C3_9RHOO</name>
<proteinExistence type="predicted"/>
<keyword evidence="2" id="KW-0378">Hydrolase</keyword>
<dbReference type="InterPro" id="IPR001279">
    <property type="entry name" value="Metallo-B-lactamas"/>
</dbReference>
<evidence type="ECO:0000313" key="2">
    <source>
        <dbReference type="EMBL" id="NML28168.1"/>
    </source>
</evidence>
<dbReference type="Proteomes" id="UP000580043">
    <property type="component" value="Unassembled WGS sequence"/>
</dbReference>
<dbReference type="InterPro" id="IPR048933">
    <property type="entry name" value="B_lactamase-like_C"/>
</dbReference>
<dbReference type="InterPro" id="IPR050662">
    <property type="entry name" value="Sec-metab_biosynth-thioest"/>
</dbReference>
<evidence type="ECO:0000259" key="1">
    <source>
        <dbReference type="SMART" id="SM00849"/>
    </source>
</evidence>
<dbReference type="EMBL" id="JABBGA010000023">
    <property type="protein sequence ID" value="NML28168.1"/>
    <property type="molecule type" value="Genomic_DNA"/>
</dbReference>
<dbReference type="SMART" id="SM00849">
    <property type="entry name" value="Lactamase_B"/>
    <property type="match status" value="1"/>
</dbReference>
<dbReference type="Pfam" id="PF21221">
    <property type="entry name" value="B_lactamase-like_C"/>
    <property type="match status" value="1"/>
</dbReference>
<dbReference type="PANTHER" id="PTHR23131">
    <property type="entry name" value="ENDORIBONUCLEASE LACTB2"/>
    <property type="match status" value="1"/>
</dbReference>
<dbReference type="InterPro" id="IPR036866">
    <property type="entry name" value="RibonucZ/Hydroxyglut_hydro"/>
</dbReference>
<dbReference type="InterPro" id="IPR036388">
    <property type="entry name" value="WH-like_DNA-bd_sf"/>
</dbReference>
<dbReference type="PANTHER" id="PTHR23131:SF4">
    <property type="entry name" value="METALLO-BETA-LACTAMASE SUPERFAMILY POTEIN"/>
    <property type="match status" value="1"/>
</dbReference>
<reference evidence="2 3" key="1">
    <citation type="submission" date="2020-04" db="EMBL/GenBank/DDBJ databases">
        <title>Zoogloea sp. G-4-1-14 isolated from soil.</title>
        <authorList>
            <person name="Dahal R.H."/>
        </authorList>
    </citation>
    <scope>NUCLEOTIDE SEQUENCE [LARGE SCALE GENOMIC DNA]</scope>
    <source>
        <strain evidence="2 3">G-4-1-14</strain>
    </source>
</reference>
<comment type="caution">
    <text evidence="2">The sequence shown here is derived from an EMBL/GenBank/DDBJ whole genome shotgun (WGS) entry which is preliminary data.</text>
</comment>
<accession>A0A848G7C3</accession>
<dbReference type="Gene3D" id="3.60.15.10">
    <property type="entry name" value="Ribonuclease Z/Hydroxyacylglutathione hydrolase-like"/>
    <property type="match status" value="1"/>
</dbReference>
<keyword evidence="3" id="KW-1185">Reference proteome</keyword>
<sequence length="361" mass="40324">MADTVSDPLAPAPPGVQPTPHPIIFPFEPPAPDASVVEVAPGILWLRMPMPMQLDHINIYLLKDADGWIIIDTGLHTPACKALWEQVVATRLEGLPLKGLLCTHFHYDHAGLARWLTDRYAIPLWMTHGEFFMMRALGDRLPDPPPEGLVLFHQRAGMPEERIARMLAGLRKDPFMPPQPESFRRLRAGDCLEIGGRRWRIIVGEGHSPEHACLYSAEDAILIAGDQLLPRITSNVLVSSMEPEGNPLQLWLESLERLDRLSPDTLVLPSHERVFRGLRPRVAELQAHHQQQFDLLLAALTDGARLSAFEAMGVLFPRSLKAAEEMMAVGESLAHLAWLRYAGQIVRSLDEDGVYRFAMAA</sequence>